<dbReference type="EMBL" id="BSXT01000952">
    <property type="protein sequence ID" value="GMF36588.1"/>
    <property type="molecule type" value="Genomic_DNA"/>
</dbReference>
<sequence>MDYSTRTPVISAKPLDDQKTTILSASVASDPPSSALSQRQDFLDVDRLRSILSSSSRPPSTRPRSNIPNTSDRFRLPTFLEDAEEVDEPWIRVDKTAEIQRRILGGNSFQPGDGFNVMIDGGRGFPDSATISKVTVAALHADRTQVITENGTAFASMLSNAFDPIFDVYIEYRQNNFNPTLTLVIRIDTIELISKRPVILGYSVFPVFLDAETRDQSNRPSISQFILNEGGFQLPIHSQLQSAEANQLLSTKSCDEFPRIPCATLLLRVVKAKLSGDGLSALSRKDFPPQEWEAKGVLQPRPPYCDQFYDSLRCIPSGIEEKIYSIRVSNAFVDPDCISCLTATVYRSTKVEEPKLYLSVFNTYLSASVKLKIC</sequence>
<accession>A0A9W6XDV3</accession>
<gene>
    <name evidence="2" type="ORF">Pfra01_001001300</name>
</gene>
<proteinExistence type="predicted"/>
<evidence type="ECO:0000313" key="2">
    <source>
        <dbReference type="EMBL" id="GMF36588.1"/>
    </source>
</evidence>
<reference evidence="2" key="1">
    <citation type="submission" date="2023-04" db="EMBL/GenBank/DDBJ databases">
        <title>Phytophthora fragariaefolia NBRC 109709.</title>
        <authorList>
            <person name="Ichikawa N."/>
            <person name="Sato H."/>
            <person name="Tonouchi N."/>
        </authorList>
    </citation>
    <scope>NUCLEOTIDE SEQUENCE</scope>
    <source>
        <strain evidence="2">NBRC 109709</strain>
    </source>
</reference>
<name>A0A9W6XDV3_9STRA</name>
<evidence type="ECO:0000313" key="3">
    <source>
        <dbReference type="Proteomes" id="UP001165121"/>
    </source>
</evidence>
<organism evidence="2 3">
    <name type="scientific">Phytophthora fragariaefolia</name>
    <dbReference type="NCBI Taxonomy" id="1490495"/>
    <lineage>
        <taxon>Eukaryota</taxon>
        <taxon>Sar</taxon>
        <taxon>Stramenopiles</taxon>
        <taxon>Oomycota</taxon>
        <taxon>Peronosporomycetes</taxon>
        <taxon>Peronosporales</taxon>
        <taxon>Peronosporaceae</taxon>
        <taxon>Phytophthora</taxon>
    </lineage>
</organism>
<dbReference type="AlphaFoldDB" id="A0A9W6XDV3"/>
<evidence type="ECO:0000256" key="1">
    <source>
        <dbReference type="SAM" id="MobiDB-lite"/>
    </source>
</evidence>
<keyword evidence="3" id="KW-1185">Reference proteome</keyword>
<feature type="region of interest" description="Disordered" evidence="1">
    <location>
        <begin position="52"/>
        <end position="73"/>
    </location>
</feature>
<dbReference type="Proteomes" id="UP001165121">
    <property type="component" value="Unassembled WGS sequence"/>
</dbReference>
<protein>
    <submittedName>
        <fullName evidence="2">Unnamed protein product</fullName>
    </submittedName>
</protein>
<comment type="caution">
    <text evidence="2">The sequence shown here is derived from an EMBL/GenBank/DDBJ whole genome shotgun (WGS) entry which is preliminary data.</text>
</comment>
<dbReference type="OrthoDB" id="195644at2759"/>
<feature type="compositionally biased region" description="Low complexity" evidence="1">
    <location>
        <begin position="52"/>
        <end position="69"/>
    </location>
</feature>